<sequence>MDGCSRICCCIHTSCCCCHTYIYMSSSGGSCINSTGDSGRLLAKDGKFCGTFTQAVGTACRLSEERSLLLEDLMMDSSGAILQRQVSLHQ</sequence>
<proteinExistence type="predicted"/>
<dbReference type="EMBL" id="MU069436">
    <property type="protein sequence ID" value="KAF5843893.1"/>
    <property type="molecule type" value="Genomic_DNA"/>
</dbReference>
<evidence type="ECO:0000313" key="1">
    <source>
        <dbReference type="EMBL" id="KAF5843893.1"/>
    </source>
</evidence>
<protein>
    <recommendedName>
        <fullName evidence="3">Encoded protein</fullName>
    </recommendedName>
</protein>
<organism evidence="1 2">
    <name type="scientific">Dunaliella salina</name>
    <name type="common">Green alga</name>
    <name type="synonym">Protococcus salinus</name>
    <dbReference type="NCBI Taxonomy" id="3046"/>
    <lineage>
        <taxon>Eukaryota</taxon>
        <taxon>Viridiplantae</taxon>
        <taxon>Chlorophyta</taxon>
        <taxon>core chlorophytes</taxon>
        <taxon>Chlorophyceae</taxon>
        <taxon>CS clade</taxon>
        <taxon>Chlamydomonadales</taxon>
        <taxon>Dunaliellaceae</taxon>
        <taxon>Dunaliella</taxon>
    </lineage>
</organism>
<name>A0ABQ7HAK9_DUNSA</name>
<keyword evidence="2" id="KW-1185">Reference proteome</keyword>
<evidence type="ECO:0008006" key="3">
    <source>
        <dbReference type="Google" id="ProtNLM"/>
    </source>
</evidence>
<accession>A0ABQ7HAK9</accession>
<dbReference type="PROSITE" id="PS51257">
    <property type="entry name" value="PROKAR_LIPOPROTEIN"/>
    <property type="match status" value="1"/>
</dbReference>
<gene>
    <name evidence="1" type="ORF">DUNSADRAFT_15</name>
</gene>
<reference evidence="1" key="1">
    <citation type="submission" date="2017-08" db="EMBL/GenBank/DDBJ databases">
        <authorList>
            <person name="Polle J.E."/>
            <person name="Barry K."/>
            <person name="Cushman J."/>
            <person name="Schmutz J."/>
            <person name="Tran D."/>
            <person name="Hathwaick L.T."/>
            <person name="Yim W.C."/>
            <person name="Jenkins J."/>
            <person name="Mckie-Krisberg Z.M."/>
            <person name="Prochnik S."/>
            <person name="Lindquist E."/>
            <person name="Dockter R.B."/>
            <person name="Adam C."/>
            <person name="Molina H."/>
            <person name="Bunkerborg J."/>
            <person name="Jin E."/>
            <person name="Buchheim M."/>
            <person name="Magnuson J."/>
        </authorList>
    </citation>
    <scope>NUCLEOTIDE SEQUENCE</scope>
    <source>
        <strain evidence="1">CCAP 19/18</strain>
    </source>
</reference>
<comment type="caution">
    <text evidence="1">The sequence shown here is derived from an EMBL/GenBank/DDBJ whole genome shotgun (WGS) entry which is preliminary data.</text>
</comment>
<evidence type="ECO:0000313" key="2">
    <source>
        <dbReference type="Proteomes" id="UP000815325"/>
    </source>
</evidence>
<dbReference type="Proteomes" id="UP000815325">
    <property type="component" value="Unassembled WGS sequence"/>
</dbReference>